<keyword evidence="4 7" id="KW-0812">Transmembrane</keyword>
<dbReference type="EMBL" id="JAYMFF010000002">
    <property type="protein sequence ID" value="MEC4175210.1"/>
    <property type="molecule type" value="Genomic_DNA"/>
</dbReference>
<evidence type="ECO:0000256" key="4">
    <source>
        <dbReference type="ARBA" id="ARBA00022692"/>
    </source>
</evidence>
<dbReference type="InterPro" id="IPR037185">
    <property type="entry name" value="EmrE-like"/>
</dbReference>
<evidence type="ECO:0000256" key="7">
    <source>
        <dbReference type="RuleBase" id="RU003942"/>
    </source>
</evidence>
<keyword evidence="6 8" id="KW-0472">Membrane</keyword>
<dbReference type="SUPFAM" id="SSF103481">
    <property type="entry name" value="Multidrug resistance efflux transporter EmrE"/>
    <property type="match status" value="1"/>
</dbReference>
<sequence>MRQRYQALKKLPLGVAYGVWSGLGVTAITIIGAIIWGEPLNAIIIFGIALIITGVVLLESSPKPASDSGSDAQTA</sequence>
<feature type="transmembrane region" description="Helical" evidence="8">
    <location>
        <begin position="12"/>
        <end position="36"/>
    </location>
</feature>
<feature type="transmembrane region" description="Helical" evidence="8">
    <location>
        <begin position="42"/>
        <end position="58"/>
    </location>
</feature>
<evidence type="ECO:0000256" key="3">
    <source>
        <dbReference type="ARBA" id="ARBA00022475"/>
    </source>
</evidence>
<keyword evidence="10" id="KW-1185">Reference proteome</keyword>
<dbReference type="Proteomes" id="UP001349994">
    <property type="component" value="Unassembled WGS sequence"/>
</dbReference>
<comment type="caution">
    <text evidence="9">The sequence shown here is derived from an EMBL/GenBank/DDBJ whole genome shotgun (WGS) entry which is preliminary data.</text>
</comment>
<comment type="similarity">
    <text evidence="7">Belongs to the drug/metabolite transporter (DMT) superfamily. Small multidrug resistance (SMR) (TC 2.A.7.1) family.</text>
</comment>
<reference evidence="9 10" key="1">
    <citation type="submission" date="2024-01" db="EMBL/GenBank/DDBJ databases">
        <title>novel species in genus Adlercreutzia.</title>
        <authorList>
            <person name="Liu X."/>
        </authorList>
    </citation>
    <scope>NUCLEOTIDE SEQUENCE [LARGE SCALE GENOMIC DNA]</scope>
    <source>
        <strain evidence="9 10">R7</strain>
    </source>
</reference>
<keyword evidence="5 8" id="KW-1133">Transmembrane helix</keyword>
<gene>
    <name evidence="9" type="ORF">VIN30_01960</name>
</gene>
<dbReference type="Pfam" id="PF00893">
    <property type="entry name" value="Multi_Drug_Res"/>
    <property type="match status" value="1"/>
</dbReference>
<dbReference type="InterPro" id="IPR000390">
    <property type="entry name" value="Small_drug/metabolite_transptr"/>
</dbReference>
<evidence type="ECO:0000256" key="5">
    <source>
        <dbReference type="ARBA" id="ARBA00022989"/>
    </source>
</evidence>
<name>A0ABU6IFK1_9ACTN</name>
<evidence type="ECO:0000256" key="6">
    <source>
        <dbReference type="ARBA" id="ARBA00023136"/>
    </source>
</evidence>
<organism evidence="9 10">
    <name type="scientific">Adlercreutzia wanghongyangiae</name>
    <dbReference type="NCBI Taxonomy" id="3111451"/>
    <lineage>
        <taxon>Bacteria</taxon>
        <taxon>Bacillati</taxon>
        <taxon>Actinomycetota</taxon>
        <taxon>Coriobacteriia</taxon>
        <taxon>Eggerthellales</taxon>
        <taxon>Eggerthellaceae</taxon>
        <taxon>Adlercreutzia</taxon>
    </lineage>
</organism>
<keyword evidence="2" id="KW-0813">Transport</keyword>
<dbReference type="Gene3D" id="1.10.3730.20">
    <property type="match status" value="1"/>
</dbReference>
<comment type="subcellular location">
    <subcellularLocation>
        <location evidence="1 7">Cell membrane</location>
        <topology evidence="1 7">Multi-pass membrane protein</topology>
    </subcellularLocation>
</comment>
<proteinExistence type="inferred from homology"/>
<keyword evidence="3" id="KW-1003">Cell membrane</keyword>
<evidence type="ECO:0000313" key="9">
    <source>
        <dbReference type="EMBL" id="MEC4175210.1"/>
    </source>
</evidence>
<evidence type="ECO:0000256" key="8">
    <source>
        <dbReference type="SAM" id="Phobius"/>
    </source>
</evidence>
<evidence type="ECO:0000313" key="10">
    <source>
        <dbReference type="Proteomes" id="UP001349994"/>
    </source>
</evidence>
<protein>
    <submittedName>
        <fullName evidence="9">SMR family transporter</fullName>
    </submittedName>
</protein>
<evidence type="ECO:0000256" key="2">
    <source>
        <dbReference type="ARBA" id="ARBA00022448"/>
    </source>
</evidence>
<accession>A0ABU6IFK1</accession>
<dbReference type="PANTHER" id="PTHR30561:SF1">
    <property type="entry name" value="MULTIDRUG TRANSPORTER EMRE"/>
    <property type="match status" value="1"/>
</dbReference>
<dbReference type="PANTHER" id="PTHR30561">
    <property type="entry name" value="SMR FAMILY PROTON-DEPENDENT DRUG EFFLUX TRANSPORTER SUGE"/>
    <property type="match status" value="1"/>
</dbReference>
<dbReference type="InterPro" id="IPR045324">
    <property type="entry name" value="Small_multidrug_res"/>
</dbReference>
<dbReference type="RefSeq" id="WP_338208854.1">
    <property type="nucleotide sequence ID" value="NZ_JAYMFF010000002.1"/>
</dbReference>
<evidence type="ECO:0000256" key="1">
    <source>
        <dbReference type="ARBA" id="ARBA00004651"/>
    </source>
</evidence>